<accession>A0ABU8V171</accession>
<feature type="transmembrane region" description="Helical" evidence="5">
    <location>
        <begin position="112"/>
        <end position="131"/>
    </location>
</feature>
<keyword evidence="4 5" id="KW-0472">Membrane</keyword>
<evidence type="ECO:0000256" key="5">
    <source>
        <dbReference type="SAM" id="Phobius"/>
    </source>
</evidence>
<evidence type="ECO:0000256" key="3">
    <source>
        <dbReference type="ARBA" id="ARBA00022989"/>
    </source>
</evidence>
<organism evidence="6 7">
    <name type="scientific">Chromobacterium amazonense</name>
    <dbReference type="NCBI Taxonomy" id="1382803"/>
    <lineage>
        <taxon>Bacteria</taxon>
        <taxon>Pseudomonadati</taxon>
        <taxon>Pseudomonadota</taxon>
        <taxon>Betaproteobacteria</taxon>
        <taxon>Neisseriales</taxon>
        <taxon>Chromobacteriaceae</taxon>
        <taxon>Chromobacterium</taxon>
    </lineage>
</organism>
<dbReference type="Pfam" id="PF01124">
    <property type="entry name" value="MAPEG"/>
    <property type="match status" value="1"/>
</dbReference>
<dbReference type="InterPro" id="IPR023352">
    <property type="entry name" value="MAPEG-like_dom_sf"/>
</dbReference>
<name>A0ABU8V171_9NEIS</name>
<evidence type="ECO:0000313" key="6">
    <source>
        <dbReference type="EMBL" id="MEJ8674895.1"/>
    </source>
</evidence>
<comment type="subcellular location">
    <subcellularLocation>
        <location evidence="1">Membrane</location>
    </subcellularLocation>
</comment>
<dbReference type="SUPFAM" id="SSF161084">
    <property type="entry name" value="MAPEG domain-like"/>
    <property type="match status" value="1"/>
</dbReference>
<evidence type="ECO:0000256" key="2">
    <source>
        <dbReference type="ARBA" id="ARBA00022692"/>
    </source>
</evidence>
<dbReference type="RefSeq" id="WP_235427439.1">
    <property type="nucleotide sequence ID" value="NZ_JAVFJF020000014.1"/>
</dbReference>
<evidence type="ECO:0000256" key="4">
    <source>
        <dbReference type="ARBA" id="ARBA00023136"/>
    </source>
</evidence>
<comment type="caution">
    <text evidence="6">The sequence shown here is derived from an EMBL/GenBank/DDBJ whole genome shotgun (WGS) entry which is preliminary data.</text>
</comment>
<sequence length="133" mass="14885">MMIYPMFALVLLTFFVGTRLGRARFANARSGRVKGSYYRLMQGDVPPDSEVKLARNFSNLFEAPVLFYVAGAIVIAKNLATPAVLALAWGYVALRLVHTVIHLGYNHPIHRFLAFLASNALLLALWCWLAYVL</sequence>
<proteinExistence type="predicted"/>
<gene>
    <name evidence="6" type="ORF">QCL97_009165</name>
</gene>
<evidence type="ECO:0000313" key="7">
    <source>
        <dbReference type="Proteomes" id="UP001224516"/>
    </source>
</evidence>
<keyword evidence="7" id="KW-1185">Reference proteome</keyword>
<protein>
    <submittedName>
        <fullName evidence="6">MAPEG family protein</fullName>
    </submittedName>
</protein>
<dbReference type="InterPro" id="IPR001129">
    <property type="entry name" value="Membr-assoc_MAPEG"/>
</dbReference>
<reference evidence="6 7" key="1">
    <citation type="submission" date="2023-12" db="EMBL/GenBank/DDBJ databases">
        <title>Evaluation and characterization of a potential secondary metabolite violacein from indigenous Chromobacterium amazonense SAM215.</title>
        <authorList>
            <person name="Tarafdar M.R."/>
            <person name="Abedin S.M."/>
            <person name="Atiqua A."/>
            <person name="Saha A."/>
            <person name="Khan S.N."/>
        </authorList>
    </citation>
    <scope>NUCLEOTIDE SEQUENCE [LARGE SCALE GENOMIC DNA]</scope>
    <source>
        <strain evidence="6 7">SAM215</strain>
    </source>
</reference>
<evidence type="ECO:0000256" key="1">
    <source>
        <dbReference type="ARBA" id="ARBA00004370"/>
    </source>
</evidence>
<keyword evidence="2 5" id="KW-0812">Transmembrane</keyword>
<dbReference type="EMBL" id="JAVFJF020000014">
    <property type="protein sequence ID" value="MEJ8674895.1"/>
    <property type="molecule type" value="Genomic_DNA"/>
</dbReference>
<dbReference type="Proteomes" id="UP001224516">
    <property type="component" value="Unassembled WGS sequence"/>
</dbReference>
<feature type="transmembrane region" description="Helical" evidence="5">
    <location>
        <begin position="65"/>
        <end position="92"/>
    </location>
</feature>
<dbReference type="Gene3D" id="1.20.120.550">
    <property type="entry name" value="Membrane associated eicosanoid/glutathione metabolism-like domain"/>
    <property type="match status" value="1"/>
</dbReference>
<keyword evidence="3 5" id="KW-1133">Transmembrane helix</keyword>